<feature type="region of interest" description="Disordered" evidence="1">
    <location>
        <begin position="1"/>
        <end position="99"/>
    </location>
</feature>
<feature type="compositionally biased region" description="Pro residues" evidence="1">
    <location>
        <begin position="81"/>
        <end position="99"/>
    </location>
</feature>
<evidence type="ECO:0000313" key="3">
    <source>
        <dbReference type="Proteomes" id="UP001251528"/>
    </source>
</evidence>
<dbReference type="Proteomes" id="UP001251528">
    <property type="component" value="Unassembled WGS sequence"/>
</dbReference>
<dbReference type="AlphaFoldDB" id="A0AAJ0FUL0"/>
<reference evidence="2" key="1">
    <citation type="submission" date="2023-06" db="EMBL/GenBank/DDBJ databases">
        <title>Conoideocrella luteorostrata (Hypocreales: Clavicipitaceae), a potential biocontrol fungus for elongate hemlock scale in United States Christmas tree production areas.</title>
        <authorList>
            <person name="Barrett H."/>
            <person name="Lovett B."/>
            <person name="Macias A.M."/>
            <person name="Stajich J.E."/>
            <person name="Kasson M.T."/>
        </authorList>
    </citation>
    <scope>NUCLEOTIDE SEQUENCE</scope>
    <source>
        <strain evidence="2">ARSEF 14590</strain>
    </source>
</reference>
<sequence length="147" mass="16375">MGRSASPAEAPPRKLQKARSLGTTTIIQAPRADKRYDSDSTYDDDIKMNVPRPAREAFQPSFPPPPPTATTREKRARIRPPPRPIERVPPLPPLPAVVPPPKSPVGLGLLNPQPVAKPKRKTILEQINGWWDLGLLEKRQTLFGKHH</sequence>
<protein>
    <submittedName>
        <fullName evidence="2">Uncharacterized protein</fullName>
    </submittedName>
</protein>
<dbReference type="EMBL" id="JASWJB010000087">
    <property type="protein sequence ID" value="KAK2599954.1"/>
    <property type="molecule type" value="Genomic_DNA"/>
</dbReference>
<accession>A0AAJ0FUL0</accession>
<gene>
    <name evidence="2" type="ORF">QQS21_005338</name>
</gene>
<comment type="caution">
    <text evidence="2">The sequence shown here is derived from an EMBL/GenBank/DDBJ whole genome shotgun (WGS) entry which is preliminary data.</text>
</comment>
<evidence type="ECO:0000313" key="2">
    <source>
        <dbReference type="EMBL" id="KAK2599954.1"/>
    </source>
</evidence>
<evidence type="ECO:0000256" key="1">
    <source>
        <dbReference type="SAM" id="MobiDB-lite"/>
    </source>
</evidence>
<proteinExistence type="predicted"/>
<name>A0AAJ0FUL0_9HYPO</name>
<organism evidence="2 3">
    <name type="scientific">Conoideocrella luteorostrata</name>
    <dbReference type="NCBI Taxonomy" id="1105319"/>
    <lineage>
        <taxon>Eukaryota</taxon>
        <taxon>Fungi</taxon>
        <taxon>Dikarya</taxon>
        <taxon>Ascomycota</taxon>
        <taxon>Pezizomycotina</taxon>
        <taxon>Sordariomycetes</taxon>
        <taxon>Hypocreomycetidae</taxon>
        <taxon>Hypocreales</taxon>
        <taxon>Clavicipitaceae</taxon>
        <taxon>Conoideocrella</taxon>
    </lineage>
</organism>
<keyword evidence="3" id="KW-1185">Reference proteome</keyword>